<name>A0ABZ2FAZ6_METCP</name>
<reference evidence="2 3" key="1">
    <citation type="submission" date="2022-09" db="EMBL/GenBank/DDBJ databases">
        <authorList>
            <person name="Giprobiosintez L."/>
        </authorList>
    </citation>
    <scope>NUCLEOTIDE SEQUENCE [LARGE SCALE GENOMIC DNA]</scope>
    <source>
        <strain evidence="3">VKPM-B-12549 (GBS-15)</strain>
    </source>
</reference>
<keyword evidence="1" id="KW-0472">Membrane</keyword>
<dbReference type="Proteomes" id="UP001359308">
    <property type="component" value="Chromosome"/>
</dbReference>
<protein>
    <submittedName>
        <fullName evidence="2">Uncharacterized protein</fullName>
    </submittedName>
</protein>
<keyword evidence="1" id="KW-1133">Transmembrane helix</keyword>
<dbReference type="RefSeq" id="WP_198322784.1">
    <property type="nucleotide sequence ID" value="NZ_CP104311.1"/>
</dbReference>
<accession>A0ABZ2FAZ6</accession>
<evidence type="ECO:0000256" key="1">
    <source>
        <dbReference type="SAM" id="Phobius"/>
    </source>
</evidence>
<gene>
    <name evidence="2" type="ORF">N4J17_07945</name>
</gene>
<feature type="transmembrane region" description="Helical" evidence="1">
    <location>
        <begin position="6"/>
        <end position="25"/>
    </location>
</feature>
<organism evidence="2 3">
    <name type="scientific">Methylococcus capsulatus</name>
    <dbReference type="NCBI Taxonomy" id="414"/>
    <lineage>
        <taxon>Bacteria</taxon>
        <taxon>Pseudomonadati</taxon>
        <taxon>Pseudomonadota</taxon>
        <taxon>Gammaproteobacteria</taxon>
        <taxon>Methylococcales</taxon>
        <taxon>Methylococcaceae</taxon>
        <taxon>Methylococcus</taxon>
    </lineage>
</organism>
<keyword evidence="3" id="KW-1185">Reference proteome</keyword>
<proteinExistence type="predicted"/>
<sequence>MQRERHAVPLCDFLAILGILIATFIRDLEYLRERLNAATELIRDIPKHGPDVEVVAPHTGFGRQKHDAERR</sequence>
<evidence type="ECO:0000313" key="2">
    <source>
        <dbReference type="EMBL" id="WWF03535.1"/>
    </source>
</evidence>
<keyword evidence="1" id="KW-0812">Transmembrane</keyword>
<evidence type="ECO:0000313" key="3">
    <source>
        <dbReference type="Proteomes" id="UP001359308"/>
    </source>
</evidence>
<dbReference type="EMBL" id="CP104311">
    <property type="protein sequence ID" value="WWF03535.1"/>
    <property type="molecule type" value="Genomic_DNA"/>
</dbReference>